<dbReference type="EMBL" id="JACGWO010000012">
    <property type="protein sequence ID" value="KAK4414652.1"/>
    <property type="molecule type" value="Genomic_DNA"/>
</dbReference>
<comment type="caution">
    <text evidence="3">The sequence shown here is derived from an EMBL/GenBank/DDBJ whole genome shotgun (WGS) entry which is preliminary data.</text>
</comment>
<protein>
    <recommendedName>
        <fullName evidence="5">Trichohyalin</fullName>
    </recommendedName>
</protein>
<accession>A0AAE1XMJ6</accession>
<reference evidence="3" key="1">
    <citation type="submission" date="2020-06" db="EMBL/GenBank/DDBJ databases">
        <authorList>
            <person name="Li T."/>
            <person name="Hu X."/>
            <person name="Zhang T."/>
            <person name="Song X."/>
            <person name="Zhang H."/>
            <person name="Dai N."/>
            <person name="Sheng W."/>
            <person name="Hou X."/>
            <person name="Wei L."/>
        </authorList>
    </citation>
    <scope>NUCLEOTIDE SEQUENCE</scope>
    <source>
        <strain evidence="3">3651</strain>
        <tissue evidence="3">Leaf</tissue>
    </source>
</reference>
<reference evidence="3" key="2">
    <citation type="journal article" date="2024" name="Plant">
        <title>Genomic evolution and insights into agronomic trait innovations of Sesamum species.</title>
        <authorList>
            <person name="Miao H."/>
            <person name="Wang L."/>
            <person name="Qu L."/>
            <person name="Liu H."/>
            <person name="Sun Y."/>
            <person name="Le M."/>
            <person name="Wang Q."/>
            <person name="Wei S."/>
            <person name="Zheng Y."/>
            <person name="Lin W."/>
            <person name="Duan Y."/>
            <person name="Cao H."/>
            <person name="Xiong S."/>
            <person name="Wang X."/>
            <person name="Wei L."/>
            <person name="Li C."/>
            <person name="Ma Q."/>
            <person name="Ju M."/>
            <person name="Zhao R."/>
            <person name="Li G."/>
            <person name="Mu C."/>
            <person name="Tian Q."/>
            <person name="Mei H."/>
            <person name="Zhang T."/>
            <person name="Gao T."/>
            <person name="Zhang H."/>
        </authorList>
    </citation>
    <scope>NUCLEOTIDE SEQUENCE</scope>
    <source>
        <strain evidence="3">3651</strain>
    </source>
</reference>
<feature type="region of interest" description="Disordered" evidence="2">
    <location>
        <begin position="459"/>
        <end position="499"/>
    </location>
</feature>
<evidence type="ECO:0000256" key="1">
    <source>
        <dbReference type="SAM" id="Coils"/>
    </source>
</evidence>
<evidence type="ECO:0000313" key="3">
    <source>
        <dbReference type="EMBL" id="KAK4414652.1"/>
    </source>
</evidence>
<dbReference type="Proteomes" id="UP001293254">
    <property type="component" value="Unassembled WGS sequence"/>
</dbReference>
<feature type="coiled-coil region" evidence="1">
    <location>
        <begin position="408"/>
        <end position="452"/>
    </location>
</feature>
<evidence type="ECO:0008006" key="5">
    <source>
        <dbReference type="Google" id="ProtNLM"/>
    </source>
</evidence>
<feature type="coiled-coil region" evidence="1">
    <location>
        <begin position="327"/>
        <end position="357"/>
    </location>
</feature>
<feature type="compositionally biased region" description="Basic and acidic residues" evidence="2">
    <location>
        <begin position="459"/>
        <end position="468"/>
    </location>
</feature>
<proteinExistence type="predicted"/>
<keyword evidence="4" id="KW-1185">Reference proteome</keyword>
<evidence type="ECO:0000256" key="2">
    <source>
        <dbReference type="SAM" id="MobiDB-lite"/>
    </source>
</evidence>
<feature type="region of interest" description="Disordered" evidence="2">
    <location>
        <begin position="595"/>
        <end position="615"/>
    </location>
</feature>
<keyword evidence="1" id="KW-0175">Coiled coil</keyword>
<feature type="region of interest" description="Disordered" evidence="2">
    <location>
        <begin position="701"/>
        <end position="721"/>
    </location>
</feature>
<gene>
    <name evidence="3" type="ORF">Salat_2878200</name>
</gene>
<evidence type="ECO:0000313" key="4">
    <source>
        <dbReference type="Proteomes" id="UP001293254"/>
    </source>
</evidence>
<dbReference type="PANTHER" id="PTHR33427:SF2">
    <property type="entry name" value="TRICHOHYALIN"/>
    <property type="match status" value="1"/>
</dbReference>
<dbReference type="AlphaFoldDB" id="A0AAE1XMJ6"/>
<dbReference type="PANTHER" id="PTHR33427">
    <property type="entry name" value="HNH ENDONUCLEASE"/>
    <property type="match status" value="1"/>
</dbReference>
<name>A0AAE1XMJ6_9LAMI</name>
<sequence length="846" mass="96740">MTVEPYRIPSSKTHCSALFSSVSQPEFPSGRRRDFCWMANNVVFTDEEMAVDECLGYPKAYAKLCRDRSFGPFSHGPPFTFTPYALPQQEDSRAKELDSMFPIIDPKAKPTTKPKIFLSLLWKQLNHLGNAGFDPEMIRVDPYGNVLYYHADAASPLAWEIDHWFPCSRGGLTVPSNLRILQWQVCKRKHHKLEFLIPWWDFQVGISINQFLSIFASSNSDFRRRAFSWLFSEGESEELNASQTVDSHTFPQHFLESKGKLGLAPAAVVLSRRESCDVPLRSLDFNRRPRSSTPIVALKKMKQLSNENEDPLIVSNPYQAIVMARDSLKQREETAKMQAEIQKLDNEACELQQKTEEEKLSIQELELVLIKKRRRAEKCRRLAESQSSYRAMLEKMIRDAMHQSVVYKEQVRLNQAAASALLARLEAQKAICDSAERELHRKYKQRDELEKQIRPEWEQARKRSRMDDTLDEEKDDKIALYLPENEQTEQQEKETNDASLAENAKQKILYLPEAESSAPLHKELRKFLEEEQSASPASLLQNKELGQEEVEGQREMTSNVSLLKPAVVAGENRYVIEERLEKLEMQDGGKIYNIQFPFNHEPDKEEDEESRRQRGKGNVEKWLQFLLESTAEDADLKIQSTDEKETTKSDELIKKLNLVYPLREIKVPRAQESQCTETATGVEKLDDQAVILDKNDEKKTGGAVETAARNSVSDGGKENRKKHSVVNMANSNTPFKNPPYRIVPEKIKVKESVSIGKGAGRMSSPDVNARREKIGKERELLRSESARAFRRIPSSPSLILEGMKKRVDCIGKKPLVLDDNDGDDGHAARNSFIKSSIKTIKRAVRI</sequence>
<organism evidence="3 4">
    <name type="scientific">Sesamum alatum</name>
    <dbReference type="NCBI Taxonomy" id="300844"/>
    <lineage>
        <taxon>Eukaryota</taxon>
        <taxon>Viridiplantae</taxon>
        <taxon>Streptophyta</taxon>
        <taxon>Embryophyta</taxon>
        <taxon>Tracheophyta</taxon>
        <taxon>Spermatophyta</taxon>
        <taxon>Magnoliopsida</taxon>
        <taxon>eudicotyledons</taxon>
        <taxon>Gunneridae</taxon>
        <taxon>Pentapetalae</taxon>
        <taxon>asterids</taxon>
        <taxon>lamiids</taxon>
        <taxon>Lamiales</taxon>
        <taxon>Pedaliaceae</taxon>
        <taxon>Sesamum</taxon>
    </lineage>
</organism>